<dbReference type="GeneID" id="7838166"/>
<dbReference type="EMBL" id="GG662548">
    <property type="protein sequence ID" value="EAS01954.2"/>
    <property type="molecule type" value="Genomic_DNA"/>
</dbReference>
<dbReference type="RefSeq" id="XP_001022199.2">
    <property type="nucleotide sequence ID" value="XM_001022199.2"/>
</dbReference>
<organism evidence="10 11">
    <name type="scientific">Tetrahymena thermophila (strain SB210)</name>
    <dbReference type="NCBI Taxonomy" id="312017"/>
    <lineage>
        <taxon>Eukaryota</taxon>
        <taxon>Sar</taxon>
        <taxon>Alveolata</taxon>
        <taxon>Ciliophora</taxon>
        <taxon>Intramacronucleata</taxon>
        <taxon>Oligohymenophorea</taxon>
        <taxon>Hymenostomatida</taxon>
        <taxon>Tetrahymenina</taxon>
        <taxon>Tetrahymenidae</taxon>
        <taxon>Tetrahymena</taxon>
    </lineage>
</organism>
<dbReference type="Pfam" id="PF00443">
    <property type="entry name" value="UCH"/>
    <property type="match status" value="1"/>
</dbReference>
<dbReference type="OrthoDB" id="2248014at2759"/>
<dbReference type="PROSITE" id="PS00972">
    <property type="entry name" value="USP_1"/>
    <property type="match status" value="1"/>
</dbReference>
<evidence type="ECO:0000256" key="8">
    <source>
        <dbReference type="SAM" id="Phobius"/>
    </source>
</evidence>
<accession>I7M9J4</accession>
<evidence type="ECO:0000256" key="2">
    <source>
        <dbReference type="ARBA" id="ARBA00009085"/>
    </source>
</evidence>
<dbReference type="InterPro" id="IPR050164">
    <property type="entry name" value="Peptidase_C19"/>
</dbReference>
<evidence type="ECO:0000259" key="9">
    <source>
        <dbReference type="PROSITE" id="PS50235"/>
    </source>
</evidence>
<dbReference type="InterPro" id="IPR038765">
    <property type="entry name" value="Papain-like_cys_pep_sf"/>
</dbReference>
<evidence type="ECO:0000313" key="11">
    <source>
        <dbReference type="Proteomes" id="UP000009168"/>
    </source>
</evidence>
<dbReference type="PANTHER" id="PTHR24006">
    <property type="entry name" value="UBIQUITIN CARBOXYL-TERMINAL HYDROLASE"/>
    <property type="match status" value="1"/>
</dbReference>
<keyword evidence="6 7" id="KW-0788">Thiol protease</keyword>
<comment type="similarity">
    <text evidence="2 7">Belongs to the peptidase C19 family.</text>
</comment>
<evidence type="ECO:0000256" key="6">
    <source>
        <dbReference type="ARBA" id="ARBA00022807"/>
    </source>
</evidence>
<dbReference type="Proteomes" id="UP000009168">
    <property type="component" value="Unassembled WGS sequence"/>
</dbReference>
<dbReference type="PROSITE" id="PS50235">
    <property type="entry name" value="USP_3"/>
    <property type="match status" value="1"/>
</dbReference>
<evidence type="ECO:0000256" key="3">
    <source>
        <dbReference type="ARBA" id="ARBA00022670"/>
    </source>
</evidence>
<sequence>MKYSIDVEQILHKSFSKTTIGLSLAGVATLVLSGIFVKRKVKALEKLSPDQSLGLITINKKPPGLVNFGNTCFVNSVLQALASMPKFIKNLEELCQYDDVKETKDRNGNGKKDNKKINIIKKKKNKVLGIKEQSHLICKELLNILHVLNDENMGNEDFSFQPHNLINLLEETNDYLSFREQQDSHEVLKLIINCFEDTLKKGNYQKYDLVNISKKEFTLSNSLLGYMNTYLQCVACDRKFNNRIEAFYDLSLDILDRSISSLEDSIKHYFQEEYIDDVQCLNCSINVFLKEKENKVKYLTAQFQKNSDSNILACISKINEQIDYIKTVGNKSLIETEDVVGGITKMISEQIQGLKQEYKTQIQSPFCVLKRQIKKVQKISKTPQILILHLKRLVINPQTGYPIKIGDFIKFDEQLRLDQTLGLKKKENIQTYHLSSLISHLGSDNFGHYVTLRRVWHQNYQPYITEEVNKTQYTKSLWYLTSDREIRYIEKADVLKVRAYILFYEKMESE</sequence>
<keyword evidence="5 7" id="KW-0378">Hydrolase</keyword>
<evidence type="ECO:0000256" key="1">
    <source>
        <dbReference type="ARBA" id="ARBA00000707"/>
    </source>
</evidence>
<dbReference type="InParanoid" id="I7M9J4"/>
<comment type="catalytic activity">
    <reaction evidence="1 7">
        <text>Thiol-dependent hydrolysis of ester, thioester, amide, peptide and isopeptide bonds formed by the C-terminal Gly of ubiquitin (a 76-residue protein attached to proteins as an intracellular targeting signal).</text>
        <dbReference type="EC" id="3.4.19.12"/>
    </reaction>
</comment>
<dbReference type="InterPro" id="IPR018200">
    <property type="entry name" value="USP_CS"/>
</dbReference>
<dbReference type="GO" id="GO:0005829">
    <property type="term" value="C:cytosol"/>
    <property type="evidence" value="ECO:0007669"/>
    <property type="project" value="TreeGrafter"/>
</dbReference>
<dbReference type="GO" id="GO:0004843">
    <property type="term" value="F:cysteine-type deubiquitinase activity"/>
    <property type="evidence" value="ECO:0007669"/>
    <property type="project" value="UniProtKB-UniRule"/>
</dbReference>
<dbReference type="PANTHER" id="PTHR24006:SF888">
    <property type="entry name" value="UBIQUITIN CARBOXYL-TERMINAL HYDROLASE 30"/>
    <property type="match status" value="1"/>
</dbReference>
<gene>
    <name evidence="10" type="ORF">TTHERM_00499410</name>
</gene>
<dbReference type="CDD" id="cd02257">
    <property type="entry name" value="Peptidase_C19"/>
    <property type="match status" value="1"/>
</dbReference>
<dbReference type="GO" id="GO:0006508">
    <property type="term" value="P:proteolysis"/>
    <property type="evidence" value="ECO:0007669"/>
    <property type="project" value="UniProtKB-KW"/>
</dbReference>
<dbReference type="KEGG" id="tet:TTHERM_00499410"/>
<keyword evidence="8" id="KW-0472">Membrane</keyword>
<dbReference type="SUPFAM" id="SSF54001">
    <property type="entry name" value="Cysteine proteinases"/>
    <property type="match status" value="1"/>
</dbReference>
<dbReference type="PROSITE" id="PS00973">
    <property type="entry name" value="USP_2"/>
    <property type="match status" value="1"/>
</dbReference>
<dbReference type="InterPro" id="IPR001394">
    <property type="entry name" value="Peptidase_C19_UCH"/>
</dbReference>
<dbReference type="InterPro" id="IPR028889">
    <property type="entry name" value="USP"/>
</dbReference>
<evidence type="ECO:0000256" key="5">
    <source>
        <dbReference type="ARBA" id="ARBA00022801"/>
    </source>
</evidence>
<protein>
    <recommendedName>
        <fullName evidence="7">Ubiquitin carboxyl-terminal hydrolase</fullName>
        <ecNumber evidence="7">3.4.19.12</ecNumber>
    </recommendedName>
</protein>
<dbReference type="GO" id="GO:0005634">
    <property type="term" value="C:nucleus"/>
    <property type="evidence" value="ECO:0007669"/>
    <property type="project" value="TreeGrafter"/>
</dbReference>
<dbReference type="EC" id="3.4.19.12" evidence="7"/>
<keyword evidence="4 7" id="KW-0833">Ubl conjugation pathway</keyword>
<name>I7M9J4_TETTS</name>
<dbReference type="eggNOG" id="KOG1865">
    <property type="taxonomic scope" value="Eukaryota"/>
</dbReference>
<feature type="transmembrane region" description="Helical" evidence="8">
    <location>
        <begin position="20"/>
        <end position="37"/>
    </location>
</feature>
<proteinExistence type="inferred from homology"/>
<feature type="domain" description="USP" evidence="9">
    <location>
        <begin position="63"/>
        <end position="507"/>
    </location>
</feature>
<evidence type="ECO:0000256" key="4">
    <source>
        <dbReference type="ARBA" id="ARBA00022786"/>
    </source>
</evidence>
<keyword evidence="8" id="KW-1133">Transmembrane helix</keyword>
<evidence type="ECO:0000313" key="10">
    <source>
        <dbReference type="EMBL" id="EAS01954.2"/>
    </source>
</evidence>
<dbReference type="Gene3D" id="3.90.70.10">
    <property type="entry name" value="Cysteine proteinases"/>
    <property type="match status" value="1"/>
</dbReference>
<keyword evidence="8" id="KW-0812">Transmembrane</keyword>
<keyword evidence="11" id="KW-1185">Reference proteome</keyword>
<dbReference type="STRING" id="312017.I7M9J4"/>
<dbReference type="AlphaFoldDB" id="I7M9J4"/>
<keyword evidence="3 7" id="KW-0645">Protease</keyword>
<dbReference type="GO" id="GO:0016579">
    <property type="term" value="P:protein deubiquitination"/>
    <property type="evidence" value="ECO:0007669"/>
    <property type="project" value="InterPro"/>
</dbReference>
<reference evidence="11" key="1">
    <citation type="journal article" date="2006" name="PLoS Biol.">
        <title>Macronuclear genome sequence of the ciliate Tetrahymena thermophila, a model eukaryote.</title>
        <authorList>
            <person name="Eisen J.A."/>
            <person name="Coyne R.S."/>
            <person name="Wu M."/>
            <person name="Wu D."/>
            <person name="Thiagarajan M."/>
            <person name="Wortman J.R."/>
            <person name="Badger J.H."/>
            <person name="Ren Q."/>
            <person name="Amedeo P."/>
            <person name="Jones K.M."/>
            <person name="Tallon L.J."/>
            <person name="Delcher A.L."/>
            <person name="Salzberg S.L."/>
            <person name="Silva J.C."/>
            <person name="Haas B.J."/>
            <person name="Majoros W.H."/>
            <person name="Farzad M."/>
            <person name="Carlton J.M."/>
            <person name="Smith R.K. Jr."/>
            <person name="Garg J."/>
            <person name="Pearlman R.E."/>
            <person name="Karrer K.M."/>
            <person name="Sun L."/>
            <person name="Manning G."/>
            <person name="Elde N.C."/>
            <person name="Turkewitz A.P."/>
            <person name="Asai D.J."/>
            <person name="Wilkes D.E."/>
            <person name="Wang Y."/>
            <person name="Cai H."/>
            <person name="Collins K."/>
            <person name="Stewart B.A."/>
            <person name="Lee S.R."/>
            <person name="Wilamowska K."/>
            <person name="Weinberg Z."/>
            <person name="Ruzzo W.L."/>
            <person name="Wloga D."/>
            <person name="Gaertig J."/>
            <person name="Frankel J."/>
            <person name="Tsao C.-C."/>
            <person name="Gorovsky M.A."/>
            <person name="Keeling P.J."/>
            <person name="Waller R.F."/>
            <person name="Patron N.J."/>
            <person name="Cherry J.M."/>
            <person name="Stover N.A."/>
            <person name="Krieger C.J."/>
            <person name="del Toro C."/>
            <person name="Ryder H.F."/>
            <person name="Williamson S.C."/>
            <person name="Barbeau R.A."/>
            <person name="Hamilton E.P."/>
            <person name="Orias E."/>
        </authorList>
    </citation>
    <scope>NUCLEOTIDE SEQUENCE [LARGE SCALE GENOMIC DNA]</scope>
    <source>
        <strain evidence="11">SB210</strain>
    </source>
</reference>
<evidence type="ECO:0000256" key="7">
    <source>
        <dbReference type="RuleBase" id="RU366025"/>
    </source>
</evidence>